<comment type="caution">
    <text evidence="1">The sequence shown here is derived from an EMBL/GenBank/DDBJ whole genome shotgun (WGS) entry which is preliminary data.</text>
</comment>
<dbReference type="EMBL" id="CAMXCT020004491">
    <property type="protein sequence ID" value="CAL1162682.1"/>
    <property type="molecule type" value="Genomic_DNA"/>
</dbReference>
<sequence length="139" mass="15658">MSRTSPAALELQRSVVRERSGGRISVELEVIHDIGRRSPKVWDLPCEEELLKLQRASGFDQSSPKLLRCGRAVWDRFASALEVAMLRSYAVKAFEGLHHRGAEVSLVLPFHRTCGSALHFSTLQHQIRARLMFFSLTSA</sequence>
<organism evidence="1">
    <name type="scientific">Cladocopium goreaui</name>
    <dbReference type="NCBI Taxonomy" id="2562237"/>
    <lineage>
        <taxon>Eukaryota</taxon>
        <taxon>Sar</taxon>
        <taxon>Alveolata</taxon>
        <taxon>Dinophyceae</taxon>
        <taxon>Suessiales</taxon>
        <taxon>Symbiodiniaceae</taxon>
        <taxon>Cladocopium</taxon>
    </lineage>
</organism>
<dbReference type="OrthoDB" id="10599753at2759"/>
<dbReference type="EMBL" id="CAMXCT030004491">
    <property type="protein sequence ID" value="CAL4796619.1"/>
    <property type="molecule type" value="Genomic_DNA"/>
</dbReference>
<gene>
    <name evidence="1" type="ORF">C1SCF055_LOCUS34678</name>
</gene>
<dbReference type="EMBL" id="CAMXCT010004491">
    <property type="protein sequence ID" value="CAI4009307.1"/>
    <property type="molecule type" value="Genomic_DNA"/>
</dbReference>
<keyword evidence="3" id="KW-1185">Reference proteome</keyword>
<dbReference type="Proteomes" id="UP001152797">
    <property type="component" value="Unassembled WGS sequence"/>
</dbReference>
<name>A0A9P1DGD1_9DINO</name>
<proteinExistence type="predicted"/>
<reference evidence="2" key="2">
    <citation type="submission" date="2024-04" db="EMBL/GenBank/DDBJ databases">
        <authorList>
            <person name="Chen Y."/>
            <person name="Shah S."/>
            <person name="Dougan E. K."/>
            <person name="Thang M."/>
            <person name="Chan C."/>
        </authorList>
    </citation>
    <scope>NUCLEOTIDE SEQUENCE [LARGE SCALE GENOMIC DNA]</scope>
</reference>
<evidence type="ECO:0000313" key="2">
    <source>
        <dbReference type="EMBL" id="CAL1162682.1"/>
    </source>
</evidence>
<dbReference type="AlphaFoldDB" id="A0A9P1DGD1"/>
<evidence type="ECO:0000313" key="1">
    <source>
        <dbReference type="EMBL" id="CAI4009307.1"/>
    </source>
</evidence>
<protein>
    <submittedName>
        <fullName evidence="1">Uncharacterized protein</fullName>
    </submittedName>
</protein>
<evidence type="ECO:0000313" key="3">
    <source>
        <dbReference type="Proteomes" id="UP001152797"/>
    </source>
</evidence>
<reference evidence="1" key="1">
    <citation type="submission" date="2022-10" db="EMBL/GenBank/DDBJ databases">
        <authorList>
            <person name="Chen Y."/>
            <person name="Dougan E. K."/>
            <person name="Chan C."/>
            <person name="Rhodes N."/>
            <person name="Thang M."/>
        </authorList>
    </citation>
    <scope>NUCLEOTIDE SEQUENCE</scope>
</reference>
<accession>A0A9P1DGD1</accession>